<keyword evidence="2" id="KW-1185">Reference proteome</keyword>
<evidence type="ECO:0000313" key="1">
    <source>
        <dbReference type="EMBL" id="QKG72315.1"/>
    </source>
</evidence>
<dbReference type="SUPFAM" id="SSF53756">
    <property type="entry name" value="UDP-Glycosyltransferase/glycogen phosphorylase"/>
    <property type="match status" value="1"/>
</dbReference>
<evidence type="ECO:0000313" key="2">
    <source>
        <dbReference type="Proteomes" id="UP000504693"/>
    </source>
</evidence>
<dbReference type="PANTHER" id="PTHR46401">
    <property type="entry name" value="GLYCOSYLTRANSFERASE WBBK-RELATED"/>
    <property type="match status" value="1"/>
</dbReference>
<organism evidence="1 2">
    <name type="scientific">Erythrobacter mangrovi</name>
    <dbReference type="NCBI Taxonomy" id="2739433"/>
    <lineage>
        <taxon>Bacteria</taxon>
        <taxon>Pseudomonadati</taxon>
        <taxon>Pseudomonadota</taxon>
        <taxon>Alphaproteobacteria</taxon>
        <taxon>Sphingomonadales</taxon>
        <taxon>Erythrobacteraceae</taxon>
        <taxon>Erythrobacter/Porphyrobacter group</taxon>
        <taxon>Erythrobacter</taxon>
    </lineage>
</organism>
<accession>A0A7D3XB51</accession>
<dbReference type="Proteomes" id="UP000504693">
    <property type="component" value="Chromosome"/>
</dbReference>
<dbReference type="Gene3D" id="3.40.50.2000">
    <property type="entry name" value="Glycogen Phosphorylase B"/>
    <property type="match status" value="2"/>
</dbReference>
<keyword evidence="1" id="KW-0808">Transferase</keyword>
<protein>
    <submittedName>
        <fullName evidence="1">Glycosyltransferase family 4 protein</fullName>
    </submittedName>
</protein>
<dbReference type="PANTHER" id="PTHR46401:SF9">
    <property type="entry name" value="MANNOSYLTRANSFERASE A"/>
    <property type="match status" value="1"/>
</dbReference>
<dbReference type="AlphaFoldDB" id="A0A7D3XB51"/>
<name>A0A7D3XB51_9SPHN</name>
<gene>
    <name evidence="1" type="ORF">HQR01_13605</name>
</gene>
<dbReference type="CDD" id="cd03809">
    <property type="entry name" value="GT4_MtfB-like"/>
    <property type="match status" value="1"/>
</dbReference>
<reference evidence="1 2" key="1">
    <citation type="submission" date="2020-05" db="EMBL/GenBank/DDBJ databases">
        <title>Erythrobacter mangrovi sp. nov., isolated from rhizosphere soil of mangrove plant (Kandelia candel).</title>
        <authorList>
            <person name="Ye Y.H."/>
        </authorList>
    </citation>
    <scope>NUCLEOTIDE SEQUENCE [LARGE SCALE GENOMIC DNA]</scope>
    <source>
        <strain evidence="1 2">EB310</strain>
    </source>
</reference>
<proteinExistence type="predicted"/>
<dbReference type="KEGG" id="emv:HQR01_13605"/>
<dbReference type="EMBL" id="CP053921">
    <property type="protein sequence ID" value="QKG72315.1"/>
    <property type="molecule type" value="Genomic_DNA"/>
</dbReference>
<dbReference type="GO" id="GO:0016757">
    <property type="term" value="F:glycosyltransferase activity"/>
    <property type="evidence" value="ECO:0007669"/>
    <property type="project" value="TreeGrafter"/>
</dbReference>
<dbReference type="RefSeq" id="WP_173215459.1">
    <property type="nucleotide sequence ID" value="NZ_CP053921.1"/>
</dbReference>
<sequence length="392" mass="43869">MKDNDAPLLLDVSRMVWRRWAGTRATGIDRICQAWIEHYGPRAQAVIIHRHGQAILPFQTSQKLFRLLTLPERARSDVVRFRMALGALAVRRGAHLRDRLDGRGRFWLNPGHTGLDRLGLAEWVRRRNLRPIHLIHDLIPITHPQFCREGEDERHRRRMRTALDTASGVIANSAHTLDTLREFAAVEGRTLPPATVAWPGTPALPSLPPQPDGEPTFVILGTIEGRKNHALLLAVWRQLLGDESIATKPRLLIVGRRGWQADEVFAELDSGAFGDSVVELGPLDDDRLADVLSRSRALLFPSVTEGYGIPLVEALAAKVPVIANDLPVFREIGQGVPELLPVDDLAAWQDAIRDYAKDQSPRRSAQVSRIEGFRAPDWPEHFAQIDALLETL</sequence>
<dbReference type="Pfam" id="PF13692">
    <property type="entry name" value="Glyco_trans_1_4"/>
    <property type="match status" value="1"/>
</dbReference>